<dbReference type="AlphaFoldDB" id="A0A0P8Y7B7"/>
<keyword evidence="7 8" id="KW-0460">Magnesium</keyword>
<dbReference type="Proteomes" id="UP000050326">
    <property type="component" value="Unassembled WGS sequence"/>
</dbReference>
<evidence type="ECO:0000313" key="14">
    <source>
        <dbReference type="EMBL" id="KPU42365.1"/>
    </source>
</evidence>
<feature type="domain" description="Polyphosphate kinase C-terminal" evidence="13">
    <location>
        <begin position="331"/>
        <end position="496"/>
    </location>
</feature>
<evidence type="ECO:0000256" key="2">
    <source>
        <dbReference type="ARBA" id="ARBA00022679"/>
    </source>
</evidence>
<feature type="binding site" evidence="8">
    <location>
        <position position="468"/>
    </location>
    <ligand>
        <name>ATP</name>
        <dbReference type="ChEBI" id="CHEBI:30616"/>
    </ligand>
</feature>
<keyword evidence="1 8" id="KW-0597">Phosphoprotein</keyword>
<dbReference type="Gene3D" id="1.20.58.310">
    <property type="entry name" value="Polyphosphate kinase N-terminal domain"/>
    <property type="match status" value="1"/>
</dbReference>
<feature type="domain" description="Polyphosphate kinase middle" evidence="10">
    <location>
        <begin position="125"/>
        <end position="304"/>
    </location>
</feature>
<dbReference type="InterPro" id="IPR025200">
    <property type="entry name" value="PPK_C_dom2"/>
</dbReference>
<dbReference type="InterPro" id="IPR024953">
    <property type="entry name" value="PP_kinase_middle"/>
</dbReference>
<dbReference type="SUPFAM" id="SSF56024">
    <property type="entry name" value="Phospholipase D/nuclease"/>
    <property type="match status" value="2"/>
</dbReference>
<dbReference type="NCBIfam" id="NF003921">
    <property type="entry name" value="PRK05443.2-2"/>
    <property type="match status" value="1"/>
</dbReference>
<evidence type="ECO:0000256" key="6">
    <source>
        <dbReference type="ARBA" id="ARBA00022840"/>
    </source>
</evidence>
<comment type="similarity">
    <text evidence="8 9">Belongs to the polyphosphate kinase 1 (PPK1) family.</text>
</comment>
<dbReference type="Pfam" id="PF17941">
    <property type="entry name" value="PP_kinase_C_1"/>
    <property type="match status" value="1"/>
</dbReference>
<dbReference type="CDD" id="cd09168">
    <property type="entry name" value="PLDc_PaPPK1_C2_like"/>
    <property type="match status" value="1"/>
</dbReference>
<evidence type="ECO:0000259" key="12">
    <source>
        <dbReference type="Pfam" id="PF13090"/>
    </source>
</evidence>
<evidence type="ECO:0000256" key="3">
    <source>
        <dbReference type="ARBA" id="ARBA00022723"/>
    </source>
</evidence>
<evidence type="ECO:0000256" key="8">
    <source>
        <dbReference type="HAMAP-Rule" id="MF_00347"/>
    </source>
</evidence>
<evidence type="ECO:0000259" key="10">
    <source>
        <dbReference type="Pfam" id="PF02503"/>
    </source>
</evidence>
<keyword evidence="5 8" id="KW-0418">Kinase</keyword>
<dbReference type="PATRIC" id="fig|36849.3.peg.4386"/>
<feature type="binding site" evidence="8">
    <location>
        <position position="564"/>
    </location>
    <ligand>
        <name>ATP</name>
        <dbReference type="ChEBI" id="CHEBI:30616"/>
    </ligand>
</feature>
<dbReference type="NCBIfam" id="NF003920">
    <property type="entry name" value="PRK05443.2-1"/>
    <property type="match status" value="1"/>
</dbReference>
<evidence type="ECO:0000256" key="7">
    <source>
        <dbReference type="ARBA" id="ARBA00022842"/>
    </source>
</evidence>
<feature type="active site" description="Phosphohistidine intermediate" evidence="8">
    <location>
        <position position="435"/>
    </location>
</feature>
<organism evidence="14 15">
    <name type="scientific">Oxobacter pfennigii</name>
    <dbReference type="NCBI Taxonomy" id="36849"/>
    <lineage>
        <taxon>Bacteria</taxon>
        <taxon>Bacillati</taxon>
        <taxon>Bacillota</taxon>
        <taxon>Clostridia</taxon>
        <taxon>Eubacteriales</taxon>
        <taxon>Clostridiaceae</taxon>
        <taxon>Oxobacter</taxon>
    </lineage>
</organism>
<comment type="PTM">
    <text evidence="8 9">An intermediate of this reaction is the autophosphorylated ppk in which a phosphate is covalently linked to a histidine residue through a N-P bond.</text>
</comment>
<reference evidence="14 15" key="1">
    <citation type="submission" date="2015-09" db="EMBL/GenBank/DDBJ databases">
        <title>Genome sequence of Oxobacter pfennigii DSM 3222.</title>
        <authorList>
            <person name="Poehlein A."/>
            <person name="Bengelsdorf F.R."/>
            <person name="Schiel-Bengelsdorf B."/>
            <person name="Duerre P."/>
            <person name="Daniel R."/>
        </authorList>
    </citation>
    <scope>NUCLEOTIDE SEQUENCE [LARGE SCALE GENOMIC DNA]</scope>
    <source>
        <strain evidence="14 15">DSM 3222</strain>
    </source>
</reference>
<dbReference type="GO" id="GO:0046872">
    <property type="term" value="F:metal ion binding"/>
    <property type="evidence" value="ECO:0007669"/>
    <property type="project" value="UniProtKB-KW"/>
</dbReference>
<keyword evidence="6 8" id="KW-0067">ATP-binding</keyword>
<evidence type="ECO:0000259" key="13">
    <source>
        <dbReference type="Pfam" id="PF17941"/>
    </source>
</evidence>
<dbReference type="OrthoDB" id="9761456at2"/>
<dbReference type="InterPro" id="IPR025198">
    <property type="entry name" value="PPK_N_dom"/>
</dbReference>
<feature type="domain" description="Polyphosphate kinase N-terminal" evidence="11">
    <location>
        <begin position="11"/>
        <end position="116"/>
    </location>
</feature>
<dbReference type="GO" id="GO:0005524">
    <property type="term" value="F:ATP binding"/>
    <property type="evidence" value="ECO:0007669"/>
    <property type="project" value="UniProtKB-KW"/>
</dbReference>
<gene>
    <name evidence="8 14" type="primary">ppk</name>
    <name evidence="14" type="ORF">OXPF_41500</name>
</gene>
<accession>A0A0P8Y7B7</accession>
<evidence type="ECO:0000256" key="9">
    <source>
        <dbReference type="RuleBase" id="RU003800"/>
    </source>
</evidence>
<dbReference type="EC" id="2.7.4.1" evidence="8 9"/>
<dbReference type="NCBIfam" id="NF003918">
    <property type="entry name" value="PRK05443.1-2"/>
    <property type="match status" value="1"/>
</dbReference>
<evidence type="ECO:0000256" key="4">
    <source>
        <dbReference type="ARBA" id="ARBA00022741"/>
    </source>
</evidence>
<protein>
    <recommendedName>
        <fullName evidence="8 9">Polyphosphate kinase</fullName>
        <ecNumber evidence="8 9">2.7.4.1</ecNumber>
    </recommendedName>
    <alternativeName>
        <fullName evidence="8">ATP-polyphosphate phosphotransferase</fullName>
    </alternativeName>
    <alternativeName>
        <fullName evidence="8">Polyphosphoric acid kinase</fullName>
    </alternativeName>
</protein>
<dbReference type="InterPro" id="IPR036830">
    <property type="entry name" value="PP_kinase_middle_dom_sf"/>
</dbReference>
<comment type="catalytic activity">
    <reaction evidence="8 9">
        <text>[phosphate](n) + ATP = [phosphate](n+1) + ADP</text>
        <dbReference type="Rhea" id="RHEA:19573"/>
        <dbReference type="Rhea" id="RHEA-COMP:9859"/>
        <dbReference type="Rhea" id="RHEA-COMP:14280"/>
        <dbReference type="ChEBI" id="CHEBI:16838"/>
        <dbReference type="ChEBI" id="CHEBI:30616"/>
        <dbReference type="ChEBI" id="CHEBI:456216"/>
        <dbReference type="EC" id="2.7.4.1"/>
    </reaction>
</comment>
<feature type="binding site" evidence="8">
    <location>
        <position position="592"/>
    </location>
    <ligand>
        <name>ATP</name>
        <dbReference type="ChEBI" id="CHEBI:30616"/>
    </ligand>
</feature>
<dbReference type="GO" id="GO:0008976">
    <property type="term" value="F:polyphosphate kinase activity"/>
    <property type="evidence" value="ECO:0007669"/>
    <property type="project" value="UniProtKB-UniRule"/>
</dbReference>
<dbReference type="STRING" id="36849.OXPF_41500"/>
<dbReference type="PANTHER" id="PTHR30218:SF0">
    <property type="entry name" value="POLYPHOSPHATE KINASE"/>
    <property type="match status" value="1"/>
</dbReference>
<name>A0A0P8Y7B7_9CLOT</name>
<dbReference type="Gene3D" id="3.30.1840.10">
    <property type="entry name" value="Polyphosphate kinase middle domain"/>
    <property type="match status" value="1"/>
</dbReference>
<comment type="function">
    <text evidence="8 9">Catalyzes the reversible transfer of the terminal phosphate of ATP to form a long-chain polyphosphate (polyP).</text>
</comment>
<evidence type="ECO:0000259" key="11">
    <source>
        <dbReference type="Pfam" id="PF13089"/>
    </source>
</evidence>
<keyword evidence="15" id="KW-1185">Reference proteome</keyword>
<dbReference type="Pfam" id="PF02503">
    <property type="entry name" value="PP_kinase"/>
    <property type="match status" value="1"/>
</dbReference>
<sequence length="703" mass="80514">MENMHFSSQNFINRELSWLEFNKRVLEEAQDTSNPLFERLKFLSIVSGNMDEFFMIRVGSLHDQIQAGFKEPDPAGLTPEEQTKKISFKAHELVNVQYNCYNRILKKALGKENILFLKGKELTDEQKNYVQDYFVKNIYPVLTPMVVDQSRKFPLVLNKTLNIALLLNKNGSEDCYFATVQVPSVLSRLVDIPCGDNMRCFMLLEDIIKMNLNSLFTGHSIITSSCYRITRNADLTLDEEEAEDLLLTIQESLRKRKWGAVIRLEIEKGMSKSLLSIIRDELEVSKEQIYEIEGPIDLTYLMRIIDMEGYDHLRYEAISPQVSLDFAENEDMFSIISKKDILLHHPYQSFDPIINLVHLASNDPDVLAIKQTLYRVSGKSPIIDSLIRAAENGKQVTVLVELKARFDEENNIHWAKRLEKAGCHVIYGLVGLKTHCKVLLIVRKEEKGIKRYVHLGTGNYNDVTARVYTDLGLFTSNPNIGSDASALFNMLSGLSEPTELNKLILSPLNLRQKFLSMIKNEALNARNMKEAKIIAKVNSLVDREIIEALYDASCAGVEIHLIVRGICCLRPGIPGVSERITVRSIIGRFLEHSRIFYFHSDGDTTVFLSSADWMNRNLDRRVELLFPIENENLKSEVINILNISLKDTVKARTLNFDGNYARMNRRNREIINSQEVFFDIASRKSINTVNNYKEVKFKSIAAY</sequence>
<dbReference type="InterPro" id="IPR003414">
    <property type="entry name" value="PP_kinase"/>
</dbReference>
<comment type="caution">
    <text evidence="14">The sequence shown here is derived from an EMBL/GenBank/DDBJ whole genome shotgun (WGS) entry which is preliminary data.</text>
</comment>
<dbReference type="PIRSF" id="PIRSF015589">
    <property type="entry name" value="PP_kinase"/>
    <property type="match status" value="1"/>
</dbReference>
<dbReference type="GO" id="GO:0006799">
    <property type="term" value="P:polyphosphate biosynthetic process"/>
    <property type="evidence" value="ECO:0007669"/>
    <property type="project" value="UniProtKB-UniRule"/>
</dbReference>
<evidence type="ECO:0000256" key="5">
    <source>
        <dbReference type="ARBA" id="ARBA00022777"/>
    </source>
</evidence>
<dbReference type="FunFam" id="3.30.870.10:FF:000001">
    <property type="entry name" value="Polyphosphate kinase"/>
    <property type="match status" value="1"/>
</dbReference>
<dbReference type="Pfam" id="PF13090">
    <property type="entry name" value="PP_kinase_C"/>
    <property type="match status" value="1"/>
</dbReference>
<dbReference type="NCBIfam" id="TIGR03705">
    <property type="entry name" value="poly_P_kin"/>
    <property type="match status" value="1"/>
</dbReference>
<dbReference type="InterPro" id="IPR041108">
    <property type="entry name" value="PP_kinase_C_1"/>
</dbReference>
<dbReference type="NCBIfam" id="NF003917">
    <property type="entry name" value="PRK05443.1-1"/>
    <property type="match status" value="1"/>
</dbReference>
<evidence type="ECO:0000313" key="15">
    <source>
        <dbReference type="Proteomes" id="UP000050326"/>
    </source>
</evidence>
<proteinExistence type="inferred from homology"/>
<feature type="binding site" evidence="8">
    <location>
        <position position="49"/>
    </location>
    <ligand>
        <name>ATP</name>
        <dbReference type="ChEBI" id="CHEBI:30616"/>
    </ligand>
</feature>
<keyword evidence="3 8" id="KW-0479">Metal-binding</keyword>
<evidence type="ECO:0000256" key="1">
    <source>
        <dbReference type="ARBA" id="ARBA00022553"/>
    </source>
</evidence>
<feature type="domain" description="Polyphosphate kinase C-terminal" evidence="12">
    <location>
        <begin position="503"/>
        <end position="674"/>
    </location>
</feature>
<feature type="binding site" evidence="8">
    <location>
        <position position="405"/>
    </location>
    <ligand>
        <name>Mg(2+)</name>
        <dbReference type="ChEBI" id="CHEBI:18420"/>
    </ligand>
</feature>
<dbReference type="SUPFAM" id="SSF143724">
    <property type="entry name" value="PHP14-like"/>
    <property type="match status" value="1"/>
</dbReference>
<dbReference type="HAMAP" id="MF_00347">
    <property type="entry name" value="Polyphosphate_kinase"/>
    <property type="match status" value="1"/>
</dbReference>
<dbReference type="EMBL" id="LKET01000068">
    <property type="protein sequence ID" value="KPU42365.1"/>
    <property type="molecule type" value="Genomic_DNA"/>
</dbReference>
<dbReference type="PANTHER" id="PTHR30218">
    <property type="entry name" value="POLYPHOSPHATE KINASE"/>
    <property type="match status" value="1"/>
</dbReference>
<feature type="binding site" evidence="8">
    <location>
        <position position="375"/>
    </location>
    <ligand>
        <name>Mg(2+)</name>
        <dbReference type="ChEBI" id="CHEBI:18420"/>
    </ligand>
</feature>
<dbReference type="CDD" id="cd09165">
    <property type="entry name" value="PLDc_PaPPK1_C1_like"/>
    <property type="match status" value="1"/>
</dbReference>
<dbReference type="InterPro" id="IPR036832">
    <property type="entry name" value="PPK_N_dom_sf"/>
</dbReference>
<dbReference type="GO" id="GO:0009358">
    <property type="term" value="C:polyphosphate kinase complex"/>
    <property type="evidence" value="ECO:0007669"/>
    <property type="project" value="InterPro"/>
</dbReference>
<comment type="cofactor">
    <cofactor evidence="8">
        <name>Mg(2+)</name>
        <dbReference type="ChEBI" id="CHEBI:18420"/>
    </cofactor>
</comment>
<keyword evidence="4 8" id="KW-0547">Nucleotide-binding</keyword>
<keyword evidence="2 8" id="KW-0808">Transferase</keyword>
<dbReference type="SUPFAM" id="SSF140356">
    <property type="entry name" value="PPK N-terminal domain-like"/>
    <property type="match status" value="1"/>
</dbReference>
<dbReference type="Gene3D" id="3.30.870.10">
    <property type="entry name" value="Endonuclease Chain A"/>
    <property type="match status" value="2"/>
</dbReference>
<dbReference type="Pfam" id="PF13089">
    <property type="entry name" value="PP_kinase_N"/>
    <property type="match status" value="1"/>
</dbReference>